<evidence type="ECO:0000256" key="5">
    <source>
        <dbReference type="SAM" id="SignalP"/>
    </source>
</evidence>
<protein>
    <recommendedName>
        <fullName evidence="6">Cytochrome c domain-containing protein</fullName>
    </recommendedName>
</protein>
<evidence type="ECO:0000259" key="6">
    <source>
        <dbReference type="PROSITE" id="PS51007"/>
    </source>
</evidence>
<dbReference type="PANTHER" id="PTHR35889">
    <property type="entry name" value="CYCLOINULO-OLIGOSACCHARIDE FRUCTANOTRANSFERASE-RELATED"/>
    <property type="match status" value="1"/>
</dbReference>
<keyword evidence="2 3" id="KW-0408">Iron</keyword>
<dbReference type="InterPro" id="IPR011444">
    <property type="entry name" value="DUF1549"/>
</dbReference>
<proteinExistence type="predicted"/>
<dbReference type="AlphaFoldDB" id="A0A7W7YMG4"/>
<dbReference type="EMBL" id="JACHIF010000006">
    <property type="protein sequence ID" value="MBB5038918.1"/>
    <property type="molecule type" value="Genomic_DNA"/>
</dbReference>
<dbReference type="GO" id="GO:0046872">
    <property type="term" value="F:metal ion binding"/>
    <property type="evidence" value="ECO:0007669"/>
    <property type="project" value="UniProtKB-KW"/>
</dbReference>
<dbReference type="GO" id="GO:0020037">
    <property type="term" value="F:heme binding"/>
    <property type="evidence" value="ECO:0007669"/>
    <property type="project" value="InterPro"/>
</dbReference>
<dbReference type="RefSeq" id="WP_184210158.1">
    <property type="nucleotide sequence ID" value="NZ_JACHIF010000006.1"/>
</dbReference>
<dbReference type="Pfam" id="PF07587">
    <property type="entry name" value="PSD1"/>
    <property type="match status" value="1"/>
</dbReference>
<feature type="domain" description="Cytochrome c" evidence="6">
    <location>
        <begin position="21"/>
        <end position="174"/>
    </location>
</feature>
<dbReference type="Proteomes" id="UP000534294">
    <property type="component" value="Unassembled WGS sequence"/>
</dbReference>
<evidence type="ECO:0000256" key="3">
    <source>
        <dbReference type="PROSITE-ProRule" id="PRU00433"/>
    </source>
</evidence>
<dbReference type="Pfam" id="PF07635">
    <property type="entry name" value="PSCyt1"/>
    <property type="match status" value="1"/>
</dbReference>
<sequence>MTKPTTLLIACLTTTLASAADDAQRAAMQFFEKEVRPVLVNRCYECHGEKKQKGSLRLDNIGFIKAGGDSGPALVAGDPDKSLIIEAVRYQEPEFEMPPKEKLPAKEIAILEKWVKMGAPWPEAEAARVSVDENGFTDEDRQYWAFQPLTKPTPPDIQSPWIRNDVDRFIAKKHQELGLTPAAEADRHELVRRLYFNLHGLPPTQEQTEAFVKSTDPKAYEKLVDELLASPRYGERWAQHWLDLTRYAESDGYNQDAFRPAAWPYRDYVIKSLNDDKPYDQFVREQLAGDEIAPKDPNVLVATSYLRNPIYEYNQRDARGQYEVVLTDLTDNAGELFLGLSFGCAKCHDHKFDPILQKDYYALRAFFTPVRWRDDLILATDEEQAEFAKKEAPYKAATAHIQAEIDSIIGPMIENNVRKAYERFQADIRAMVDKKPEERAPEDWQASYFCERQMEYERERFDALKSIKDPKVKARYQTLIEELKKFDHLKPEPLVKAFVATDASAKAPRNPLKTRKGELDVQPAFLTLLEPKEPAIKPLEKSTGRRSTLAAWITRPENQLSTRVITNRVWHYLFGKGIVETPNDFGKLGEVPTHPELLDYLTQRFLAGGWSLKKLHREILLSATYRQTAHREVPAIAAKIDPSNKFLWRFNPRRLDAEQIRDAMLAASGELDESTGGPSTDGNGTRRSIYTIKKRNSQNELLRSLDAPAGFASTSERQSTTTPTQALLLLNGDWTLTRAQKLATRVSKIEDIWQYTVGRAPTKKELDLAEKFIAARTTTPAVEERPTAMTSAELATASQFKENTPQERLVARTAEKEGDEFTIEAVVKLDSIDANASVRTIASRWNNGKDNVEAFGWSLGVTGEKSRFKPRNLIIQLVAEDENHNITYEPVASDLRLELGIEYHIAVKVSCSAHSVTFRMKQVDKPNAAQLISVVPHTVRSGLSSGSSSLVIGGVHKRAASHQWDGSIEAARVVRGILPDEDLSADAAQWKAPALVTWDVREPLPDTLAWSSAEASSPGMVDPHQRALADLCHVLLNANEFFYLH</sequence>
<keyword evidence="1 3" id="KW-0479">Metal-binding</keyword>
<gene>
    <name evidence="7" type="ORF">HNQ64_003183</name>
</gene>
<keyword evidence="8" id="KW-1185">Reference proteome</keyword>
<feature type="region of interest" description="Disordered" evidence="4">
    <location>
        <begin position="667"/>
        <end position="689"/>
    </location>
</feature>
<accession>A0A7W7YMG4</accession>
<dbReference type="Gene3D" id="2.60.120.200">
    <property type="match status" value="1"/>
</dbReference>
<comment type="caution">
    <text evidence="7">The sequence shown here is derived from an EMBL/GenBank/DDBJ whole genome shotgun (WGS) entry which is preliminary data.</text>
</comment>
<evidence type="ECO:0000256" key="2">
    <source>
        <dbReference type="ARBA" id="ARBA00023004"/>
    </source>
</evidence>
<dbReference type="Pfam" id="PF07583">
    <property type="entry name" value="PSCyt2"/>
    <property type="match status" value="1"/>
</dbReference>
<feature type="chain" id="PRO_5031155781" description="Cytochrome c domain-containing protein" evidence="5">
    <location>
        <begin position="20"/>
        <end position="1045"/>
    </location>
</feature>
<evidence type="ECO:0000256" key="4">
    <source>
        <dbReference type="SAM" id="MobiDB-lite"/>
    </source>
</evidence>
<feature type="compositionally biased region" description="Polar residues" evidence="4">
    <location>
        <begin position="676"/>
        <end position="688"/>
    </location>
</feature>
<evidence type="ECO:0000313" key="8">
    <source>
        <dbReference type="Proteomes" id="UP000534294"/>
    </source>
</evidence>
<dbReference type="InterPro" id="IPR013320">
    <property type="entry name" value="ConA-like_dom_sf"/>
</dbReference>
<organism evidence="7 8">
    <name type="scientific">Prosthecobacter dejongeii</name>
    <dbReference type="NCBI Taxonomy" id="48465"/>
    <lineage>
        <taxon>Bacteria</taxon>
        <taxon>Pseudomonadati</taxon>
        <taxon>Verrucomicrobiota</taxon>
        <taxon>Verrucomicrobiia</taxon>
        <taxon>Verrucomicrobiales</taxon>
        <taxon>Verrucomicrobiaceae</taxon>
        <taxon>Prosthecobacter</taxon>
    </lineage>
</organism>
<dbReference type="InterPro" id="IPR009056">
    <property type="entry name" value="Cyt_c-like_dom"/>
</dbReference>
<keyword evidence="3" id="KW-0349">Heme</keyword>
<dbReference type="GO" id="GO:0009055">
    <property type="term" value="F:electron transfer activity"/>
    <property type="evidence" value="ECO:0007669"/>
    <property type="project" value="InterPro"/>
</dbReference>
<dbReference type="PANTHER" id="PTHR35889:SF3">
    <property type="entry name" value="F-BOX DOMAIN-CONTAINING PROTEIN"/>
    <property type="match status" value="1"/>
</dbReference>
<dbReference type="SUPFAM" id="SSF49899">
    <property type="entry name" value="Concanavalin A-like lectins/glucanases"/>
    <property type="match status" value="1"/>
</dbReference>
<dbReference type="InterPro" id="IPR011429">
    <property type="entry name" value="Cyt_c_Planctomycete-type"/>
</dbReference>
<evidence type="ECO:0000256" key="1">
    <source>
        <dbReference type="ARBA" id="ARBA00022723"/>
    </source>
</evidence>
<name>A0A7W7YMG4_9BACT</name>
<feature type="signal peptide" evidence="5">
    <location>
        <begin position="1"/>
        <end position="19"/>
    </location>
</feature>
<reference evidence="7 8" key="1">
    <citation type="submission" date="2020-08" db="EMBL/GenBank/DDBJ databases">
        <title>Genomic Encyclopedia of Type Strains, Phase IV (KMG-IV): sequencing the most valuable type-strain genomes for metagenomic binning, comparative biology and taxonomic classification.</title>
        <authorList>
            <person name="Goeker M."/>
        </authorList>
    </citation>
    <scope>NUCLEOTIDE SEQUENCE [LARGE SCALE GENOMIC DNA]</scope>
    <source>
        <strain evidence="7 8">DSM 12251</strain>
    </source>
</reference>
<evidence type="ECO:0000313" key="7">
    <source>
        <dbReference type="EMBL" id="MBB5038918.1"/>
    </source>
</evidence>
<keyword evidence="5" id="KW-0732">Signal</keyword>
<dbReference type="PROSITE" id="PS51007">
    <property type="entry name" value="CYTC"/>
    <property type="match status" value="1"/>
</dbReference>
<dbReference type="InterPro" id="IPR022655">
    <property type="entry name" value="DUF1553"/>
</dbReference>